<dbReference type="AlphaFoldDB" id="A0A7V8NWQ1"/>
<evidence type="ECO:0000256" key="4">
    <source>
        <dbReference type="ARBA" id="ARBA00022679"/>
    </source>
</evidence>
<dbReference type="Gene3D" id="3.90.1150.10">
    <property type="entry name" value="Aspartate Aminotransferase, domain 1"/>
    <property type="match status" value="1"/>
</dbReference>
<name>A0A7V8NWQ1_9BACT</name>
<dbReference type="InterPro" id="IPR015422">
    <property type="entry name" value="PyrdxlP-dep_Trfase_small"/>
</dbReference>
<comment type="caution">
    <text evidence="7">The sequence shown here is derived from an EMBL/GenBank/DDBJ whole genome shotgun (WGS) entry which is preliminary data.</text>
</comment>
<dbReference type="Proteomes" id="UP000567293">
    <property type="component" value="Unassembled WGS sequence"/>
</dbReference>
<feature type="non-terminal residue" evidence="7">
    <location>
        <position position="210"/>
    </location>
</feature>
<dbReference type="GO" id="GO:0006520">
    <property type="term" value="P:amino acid metabolic process"/>
    <property type="evidence" value="ECO:0007669"/>
    <property type="project" value="InterPro"/>
</dbReference>
<dbReference type="CDD" id="cd00609">
    <property type="entry name" value="AAT_like"/>
    <property type="match status" value="1"/>
</dbReference>
<evidence type="ECO:0000313" key="8">
    <source>
        <dbReference type="Proteomes" id="UP000567293"/>
    </source>
</evidence>
<dbReference type="InterPro" id="IPR015421">
    <property type="entry name" value="PyrdxlP-dep_Trfase_major"/>
</dbReference>
<evidence type="ECO:0000256" key="1">
    <source>
        <dbReference type="ARBA" id="ARBA00001933"/>
    </source>
</evidence>
<evidence type="ECO:0000256" key="3">
    <source>
        <dbReference type="ARBA" id="ARBA00022576"/>
    </source>
</evidence>
<dbReference type="Gene3D" id="3.40.640.10">
    <property type="entry name" value="Type I PLP-dependent aspartate aminotransferase-like (Major domain)"/>
    <property type="match status" value="1"/>
</dbReference>
<comment type="cofactor">
    <cofactor evidence="1">
        <name>pyridoxal 5'-phosphate</name>
        <dbReference type="ChEBI" id="CHEBI:597326"/>
    </cofactor>
</comment>
<proteinExistence type="inferred from homology"/>
<protein>
    <submittedName>
        <fullName evidence="7">Aminotransferase class I/II-fold pyridoxal phosphate-dependent enzyme</fullName>
    </submittedName>
</protein>
<accession>A0A7V8NWQ1</accession>
<feature type="domain" description="Aminotransferase class I/classII large" evidence="6">
    <location>
        <begin position="31"/>
        <end position="210"/>
    </location>
</feature>
<dbReference type="InterPro" id="IPR015424">
    <property type="entry name" value="PyrdxlP-dep_Trfase"/>
</dbReference>
<keyword evidence="4" id="KW-0808">Transferase</keyword>
<evidence type="ECO:0000313" key="7">
    <source>
        <dbReference type="EMBL" id="MBA0088895.1"/>
    </source>
</evidence>
<dbReference type="PANTHER" id="PTHR46383">
    <property type="entry name" value="ASPARTATE AMINOTRANSFERASE"/>
    <property type="match status" value="1"/>
</dbReference>
<gene>
    <name evidence="7" type="ORF">HRJ53_28235</name>
</gene>
<evidence type="ECO:0000256" key="2">
    <source>
        <dbReference type="ARBA" id="ARBA00007441"/>
    </source>
</evidence>
<keyword evidence="3 7" id="KW-0032">Aminotransferase</keyword>
<keyword evidence="5" id="KW-0663">Pyridoxal phosphate</keyword>
<dbReference type="GO" id="GO:0030170">
    <property type="term" value="F:pyridoxal phosphate binding"/>
    <property type="evidence" value="ECO:0007669"/>
    <property type="project" value="InterPro"/>
</dbReference>
<dbReference type="Pfam" id="PF00155">
    <property type="entry name" value="Aminotran_1_2"/>
    <property type="match status" value="1"/>
</dbReference>
<dbReference type="GO" id="GO:0008483">
    <property type="term" value="F:transaminase activity"/>
    <property type="evidence" value="ECO:0007669"/>
    <property type="project" value="UniProtKB-KW"/>
</dbReference>
<dbReference type="InterPro" id="IPR050596">
    <property type="entry name" value="AspAT/PAT-like"/>
</dbReference>
<comment type="similarity">
    <text evidence="2">Belongs to the class-I pyridoxal-phosphate-dependent aminotransferase family.</text>
</comment>
<organism evidence="7 8">
    <name type="scientific">Candidatus Acidiferrum panamense</name>
    <dbReference type="NCBI Taxonomy" id="2741543"/>
    <lineage>
        <taxon>Bacteria</taxon>
        <taxon>Pseudomonadati</taxon>
        <taxon>Acidobacteriota</taxon>
        <taxon>Terriglobia</taxon>
        <taxon>Candidatus Acidiferrales</taxon>
        <taxon>Candidatus Acidiferrum</taxon>
    </lineage>
</organism>
<dbReference type="SUPFAM" id="SSF53383">
    <property type="entry name" value="PLP-dependent transferases"/>
    <property type="match status" value="1"/>
</dbReference>
<dbReference type="PANTHER" id="PTHR46383:SF1">
    <property type="entry name" value="ASPARTATE AMINOTRANSFERASE"/>
    <property type="match status" value="1"/>
</dbReference>
<dbReference type="EMBL" id="JACDQQ010002736">
    <property type="protein sequence ID" value="MBA0088895.1"/>
    <property type="molecule type" value="Genomic_DNA"/>
</dbReference>
<reference evidence="7" key="1">
    <citation type="submission" date="2020-06" db="EMBL/GenBank/DDBJ databases">
        <title>Legume-microbial interactions unlock mineral nutrients during tropical forest succession.</title>
        <authorList>
            <person name="Epihov D.Z."/>
        </authorList>
    </citation>
    <scope>NUCLEOTIDE SEQUENCE [LARGE SCALE GENOMIC DNA]</scope>
    <source>
        <strain evidence="7">Pan2503</strain>
    </source>
</reference>
<dbReference type="InterPro" id="IPR004839">
    <property type="entry name" value="Aminotransferase_I/II_large"/>
</dbReference>
<sequence length="210" mass="23167">MQLTDRINRIQISPTAAVIAEADKLKAKGVDIADFGPGEPDFPTPDHIKRAAIRAIEENKSKYTPAGGIMPLREAICAWHKRELRSSFEPKECVVSVGGKHSIFNVVGVLVEKGDEVIIPSPYWVSFPDIVKYAGGTPVFVETHPQDGFTVRASDIEKAITPKTKLLIVNSPNNPTGGVVPPEEYERILAVSKKHNVWLMGDECYSHFTY</sequence>
<evidence type="ECO:0000259" key="6">
    <source>
        <dbReference type="Pfam" id="PF00155"/>
    </source>
</evidence>
<evidence type="ECO:0000256" key="5">
    <source>
        <dbReference type="ARBA" id="ARBA00022898"/>
    </source>
</evidence>
<keyword evidence="8" id="KW-1185">Reference proteome</keyword>